<keyword evidence="3 6" id="KW-0067">ATP-binding</keyword>
<dbReference type="GO" id="GO:0005737">
    <property type="term" value="C:cytoplasm"/>
    <property type="evidence" value="ECO:0007669"/>
    <property type="project" value="UniProtKB-SubCell"/>
</dbReference>
<evidence type="ECO:0000313" key="8">
    <source>
        <dbReference type="Proteomes" id="UP000176504"/>
    </source>
</evidence>
<dbReference type="CDD" id="cd10225">
    <property type="entry name" value="ASKHA_NBD_MreB-like"/>
    <property type="match status" value="1"/>
</dbReference>
<dbReference type="NCBIfam" id="NF010539">
    <property type="entry name" value="PRK13927.1"/>
    <property type="match status" value="1"/>
</dbReference>
<dbReference type="AlphaFoldDB" id="A0A1F4VE37"/>
<dbReference type="SUPFAM" id="SSF53067">
    <property type="entry name" value="Actin-like ATPase domain"/>
    <property type="match status" value="2"/>
</dbReference>
<dbReference type="Gene3D" id="3.30.420.40">
    <property type="match status" value="3"/>
</dbReference>
<evidence type="ECO:0000256" key="5">
    <source>
        <dbReference type="ARBA" id="ARBA00023458"/>
    </source>
</evidence>
<comment type="function">
    <text evidence="6">Forms membrane-associated dynamic filaments that are essential for cell shape determination. Acts by regulating cell wall synthesis and cell elongation, and thus cell shape. A feedback loop between cell geometry and MreB localization may maintain elongated cell shape by targeting cell wall growth to regions of negative cell wall curvature.</text>
</comment>
<organism evidence="7 8">
    <name type="scientific">candidate division WWE3 bacterium RIFCSPLOWO2_01_FULL_41_18</name>
    <dbReference type="NCBI Taxonomy" id="1802625"/>
    <lineage>
        <taxon>Bacteria</taxon>
        <taxon>Katanobacteria</taxon>
    </lineage>
</organism>
<dbReference type="GO" id="GO:0000902">
    <property type="term" value="P:cell morphogenesis"/>
    <property type="evidence" value="ECO:0007669"/>
    <property type="project" value="InterPro"/>
</dbReference>
<evidence type="ECO:0000256" key="2">
    <source>
        <dbReference type="ARBA" id="ARBA00022741"/>
    </source>
</evidence>
<sequence>MLDNIFSFFSHDMGIDLGTANTLVHVRGKGILIREPSVVAIHKKTKEVQAVGYEAKRMLGKTPAAIAAIRPLRDGVISDFYVVEKMLSYFIKKVHEMPSTFLKIPRPRVVIGVPSGITEVERKAVVDASLSAGARRVFLVEEPMAAAIGANLPISEPQGSMIVDMGGGTSEIAVISLGGVVTNKSLRVAGDELDQEIINYARAKLNLLVGDRTAEEIKIQLGNAFPYPNEREDKALLRGRDLKTGLPRSVEVTAYEIREALKGPLNTIVNAVKDAIEETPPELVADILKSGITLAGGTSLIKGIDVFMSEETKMPVTLAKDPLTCVVRGCGIVLEDLELLKRVKVI</sequence>
<comment type="subcellular location">
    <subcellularLocation>
        <location evidence="6">Cytoplasm</location>
    </subcellularLocation>
    <text evidence="6">Membrane-associated.</text>
</comment>
<proteinExistence type="inferred from homology"/>
<dbReference type="Proteomes" id="UP000176504">
    <property type="component" value="Unassembled WGS sequence"/>
</dbReference>
<reference evidence="7 8" key="1">
    <citation type="journal article" date="2016" name="Nat. Commun.">
        <title>Thousands of microbial genomes shed light on interconnected biogeochemical processes in an aquifer system.</title>
        <authorList>
            <person name="Anantharaman K."/>
            <person name="Brown C.T."/>
            <person name="Hug L.A."/>
            <person name="Sharon I."/>
            <person name="Castelle C.J."/>
            <person name="Probst A.J."/>
            <person name="Thomas B.C."/>
            <person name="Singh A."/>
            <person name="Wilkins M.J."/>
            <person name="Karaoz U."/>
            <person name="Brodie E.L."/>
            <person name="Williams K.H."/>
            <person name="Hubbard S.S."/>
            <person name="Banfield J.F."/>
        </authorList>
    </citation>
    <scope>NUCLEOTIDE SEQUENCE [LARGE SCALE GENOMIC DNA]</scope>
</reference>
<dbReference type="GO" id="GO:0005524">
    <property type="term" value="F:ATP binding"/>
    <property type="evidence" value="ECO:0007669"/>
    <property type="project" value="UniProtKB-KW"/>
</dbReference>
<name>A0A1F4VE37_UNCKA</name>
<comment type="caution">
    <text evidence="7">The sequence shown here is derived from an EMBL/GenBank/DDBJ whole genome shotgun (WGS) entry which is preliminary data.</text>
</comment>
<evidence type="ECO:0000256" key="3">
    <source>
        <dbReference type="ARBA" id="ARBA00022840"/>
    </source>
</evidence>
<evidence type="ECO:0000313" key="7">
    <source>
        <dbReference type="EMBL" id="OGC55512.1"/>
    </source>
</evidence>
<dbReference type="EMBL" id="MEVI01000002">
    <property type="protein sequence ID" value="OGC55512.1"/>
    <property type="molecule type" value="Genomic_DNA"/>
</dbReference>
<keyword evidence="2 6" id="KW-0547">Nucleotide-binding</keyword>
<dbReference type="Pfam" id="PF06723">
    <property type="entry name" value="MreB_Mbl"/>
    <property type="match status" value="1"/>
</dbReference>
<dbReference type="InterPro" id="IPR056546">
    <property type="entry name" value="MreB_MamK-like"/>
</dbReference>
<dbReference type="HAMAP" id="MF_02207">
    <property type="entry name" value="MreB"/>
    <property type="match status" value="1"/>
</dbReference>
<feature type="binding site" evidence="6">
    <location>
        <begin position="167"/>
        <end position="169"/>
    </location>
    <ligand>
        <name>ATP</name>
        <dbReference type="ChEBI" id="CHEBI:30616"/>
    </ligand>
</feature>
<feature type="binding site" evidence="6">
    <location>
        <begin position="215"/>
        <end position="218"/>
    </location>
    <ligand>
        <name>ATP</name>
        <dbReference type="ChEBI" id="CHEBI:30616"/>
    </ligand>
</feature>
<protein>
    <recommendedName>
        <fullName evidence="6">Cell shape-determining protein MreB</fullName>
    </recommendedName>
</protein>
<comment type="similarity">
    <text evidence="5 6">Belongs to the FtsA/MreB family.</text>
</comment>
<dbReference type="PANTHER" id="PTHR42749">
    <property type="entry name" value="CELL SHAPE-DETERMINING PROTEIN MREB"/>
    <property type="match status" value="1"/>
</dbReference>
<evidence type="ECO:0000256" key="1">
    <source>
        <dbReference type="ARBA" id="ARBA00022490"/>
    </source>
</evidence>
<dbReference type="PRINTS" id="PR01652">
    <property type="entry name" value="SHAPEPROTEIN"/>
</dbReference>
<gene>
    <name evidence="6" type="primary">mreB</name>
    <name evidence="7" type="ORF">A3A78_00965</name>
</gene>
<dbReference type="NCBIfam" id="TIGR00904">
    <property type="entry name" value="mreB"/>
    <property type="match status" value="1"/>
</dbReference>
<comment type="subunit">
    <text evidence="6">Forms polymers.</text>
</comment>
<evidence type="ECO:0000256" key="6">
    <source>
        <dbReference type="HAMAP-Rule" id="MF_02207"/>
    </source>
</evidence>
<dbReference type="InterPro" id="IPR043129">
    <property type="entry name" value="ATPase_NBD"/>
</dbReference>
<keyword evidence="1 6" id="KW-0963">Cytoplasm</keyword>
<dbReference type="PANTHER" id="PTHR42749:SF1">
    <property type="entry name" value="CELL SHAPE-DETERMINING PROTEIN MREB"/>
    <property type="match status" value="1"/>
</dbReference>
<dbReference type="GO" id="GO:0008360">
    <property type="term" value="P:regulation of cell shape"/>
    <property type="evidence" value="ECO:0007669"/>
    <property type="project" value="UniProtKB-UniRule"/>
</dbReference>
<feature type="binding site" evidence="6">
    <location>
        <begin position="19"/>
        <end position="21"/>
    </location>
    <ligand>
        <name>ATP</name>
        <dbReference type="ChEBI" id="CHEBI:30616"/>
    </ligand>
</feature>
<keyword evidence="4 6" id="KW-0133">Cell shape</keyword>
<evidence type="ECO:0000256" key="4">
    <source>
        <dbReference type="ARBA" id="ARBA00022960"/>
    </source>
</evidence>
<accession>A0A1F4VE37</accession>
<comment type="caution">
    <text evidence="6">Lacks conserved residue(s) required for the propagation of feature annotation.</text>
</comment>
<dbReference type="InterPro" id="IPR004753">
    <property type="entry name" value="MreB"/>
</dbReference>